<evidence type="ECO:0000313" key="2">
    <source>
        <dbReference type="Proteomes" id="UP001530315"/>
    </source>
</evidence>
<protein>
    <submittedName>
        <fullName evidence="1">Uncharacterized protein</fullName>
    </submittedName>
</protein>
<accession>A0ABD3PP26</accession>
<dbReference type="Proteomes" id="UP001530315">
    <property type="component" value="Unassembled WGS sequence"/>
</dbReference>
<organism evidence="1 2">
    <name type="scientific">Stephanodiscus triporus</name>
    <dbReference type="NCBI Taxonomy" id="2934178"/>
    <lineage>
        <taxon>Eukaryota</taxon>
        <taxon>Sar</taxon>
        <taxon>Stramenopiles</taxon>
        <taxon>Ochrophyta</taxon>
        <taxon>Bacillariophyta</taxon>
        <taxon>Coscinodiscophyceae</taxon>
        <taxon>Thalassiosirophycidae</taxon>
        <taxon>Stephanodiscales</taxon>
        <taxon>Stephanodiscaceae</taxon>
        <taxon>Stephanodiscus</taxon>
    </lineage>
</organism>
<comment type="caution">
    <text evidence="1">The sequence shown here is derived from an EMBL/GenBank/DDBJ whole genome shotgun (WGS) entry which is preliminary data.</text>
</comment>
<dbReference type="EMBL" id="JALLAZ020000699">
    <property type="protein sequence ID" value="KAL3789081.1"/>
    <property type="molecule type" value="Genomic_DNA"/>
</dbReference>
<gene>
    <name evidence="1" type="ORF">ACHAW5_009820</name>
</gene>
<reference evidence="1 2" key="1">
    <citation type="submission" date="2024-10" db="EMBL/GenBank/DDBJ databases">
        <title>Updated reference genomes for cyclostephanoid diatoms.</title>
        <authorList>
            <person name="Roberts W.R."/>
            <person name="Alverson A.J."/>
        </authorList>
    </citation>
    <scope>NUCLEOTIDE SEQUENCE [LARGE SCALE GENOMIC DNA]</scope>
    <source>
        <strain evidence="1 2">AJA276-08</strain>
    </source>
</reference>
<name>A0ABD3PP26_9STRA</name>
<sequence>MMYFMSIPSLRSHKLMAVMRRNGETFLLVSVASMWSNTSKLLIVFGVPTRPLLPQQSGSDSAPTLQSPHGLLEFQKMSFGWTRLSDS</sequence>
<dbReference type="AlphaFoldDB" id="A0ABD3PP26"/>
<keyword evidence="2" id="KW-1185">Reference proteome</keyword>
<evidence type="ECO:0000313" key="1">
    <source>
        <dbReference type="EMBL" id="KAL3789081.1"/>
    </source>
</evidence>
<proteinExistence type="predicted"/>